<feature type="compositionally biased region" description="Polar residues" evidence="1">
    <location>
        <begin position="100"/>
        <end position="118"/>
    </location>
</feature>
<dbReference type="Proteomes" id="UP001642482">
    <property type="component" value="Unassembled WGS sequence"/>
</dbReference>
<accession>A0ABP0D2B1</accession>
<evidence type="ECO:0000313" key="2">
    <source>
        <dbReference type="EMBL" id="CAK7238493.1"/>
    </source>
</evidence>
<dbReference type="SUPFAM" id="SSF53335">
    <property type="entry name" value="S-adenosyl-L-methionine-dependent methyltransferases"/>
    <property type="match status" value="1"/>
</dbReference>
<feature type="compositionally biased region" description="Polar residues" evidence="1">
    <location>
        <begin position="72"/>
        <end position="89"/>
    </location>
</feature>
<reference evidence="2 3" key="1">
    <citation type="submission" date="2024-01" db="EMBL/GenBank/DDBJ databases">
        <authorList>
            <person name="Allen C."/>
            <person name="Tagirdzhanova G."/>
        </authorList>
    </citation>
    <scope>NUCLEOTIDE SEQUENCE [LARGE SCALE GENOMIC DNA]</scope>
</reference>
<name>A0ABP0D2B1_9PEZI</name>
<dbReference type="InterPro" id="IPR029063">
    <property type="entry name" value="SAM-dependent_MTases_sf"/>
</dbReference>
<feature type="compositionally biased region" description="Polar residues" evidence="1">
    <location>
        <begin position="126"/>
        <end position="135"/>
    </location>
</feature>
<gene>
    <name evidence="2" type="ORF">SEUCBS140593_010744</name>
</gene>
<comment type="caution">
    <text evidence="2">The sequence shown here is derived from an EMBL/GenBank/DDBJ whole genome shotgun (WGS) entry which is preliminary data.</text>
</comment>
<evidence type="ECO:0000256" key="1">
    <source>
        <dbReference type="SAM" id="MobiDB-lite"/>
    </source>
</evidence>
<proteinExistence type="predicted"/>
<feature type="region of interest" description="Disordered" evidence="1">
    <location>
        <begin position="37"/>
        <end position="182"/>
    </location>
</feature>
<evidence type="ECO:0000313" key="3">
    <source>
        <dbReference type="Proteomes" id="UP001642482"/>
    </source>
</evidence>
<dbReference type="Gene3D" id="3.40.50.150">
    <property type="entry name" value="Vaccinia Virus protein VP39"/>
    <property type="match status" value="1"/>
</dbReference>
<sequence>MLSVDENTELELRTKDGRTITSITTTGSDIVQTVLRLRGDPGQEVNTPGSRYMDFDRRDSDIPQVPPLTPMASPQKSLQSPLTPKSMASTRRKKKRASPPQLQIQRTGNKQQHDSFTSPEIRPLSVRSSATSWNPSDAWENISLPAPLKFGTKTPKSPKSPANTIRSSSGAATNDTSPSSVAAQEDDAFPLLSLNLSGMQREILQMAAADQDTFWRRLTEEWGAWADAALYKELEMERKRWLLSALYSINPLPDTGMVRTATADRRILAFFETQASASYIAALNAGVPIHHMSPSPLSNKLFPNIAPMPVNGAASNTSLSATPQVFSHIYAQPLPVLVSASDIPLVLRNMHRALKPQGTLHLLLIDPAPARSSMGPRLQAWLDEHLMLNLERLFRCTSPTRLFPTWLRDAHFQVGTEAKVVCEFKAIFKDDEGKGQQVMDALATAVAEEEIPLPAAVTQSAQATQKTPEEQAVETLRKQKRLQSLVGQKLWQETWGSYVTAARWWWEDEACREECLRLGTVWEYHIVDAVKKERYVVSQL</sequence>
<feature type="compositionally biased region" description="Polar residues" evidence="1">
    <location>
        <begin position="154"/>
        <end position="182"/>
    </location>
</feature>
<protein>
    <submittedName>
        <fullName evidence="2">Uncharacterized protein</fullName>
    </submittedName>
</protein>
<organism evidence="2 3">
    <name type="scientific">Sporothrix eucalyptigena</name>
    <dbReference type="NCBI Taxonomy" id="1812306"/>
    <lineage>
        <taxon>Eukaryota</taxon>
        <taxon>Fungi</taxon>
        <taxon>Dikarya</taxon>
        <taxon>Ascomycota</taxon>
        <taxon>Pezizomycotina</taxon>
        <taxon>Sordariomycetes</taxon>
        <taxon>Sordariomycetidae</taxon>
        <taxon>Ophiostomatales</taxon>
        <taxon>Ophiostomataceae</taxon>
        <taxon>Sporothrix</taxon>
    </lineage>
</organism>
<dbReference type="EMBL" id="CAWUHD010000259">
    <property type="protein sequence ID" value="CAK7238493.1"/>
    <property type="molecule type" value="Genomic_DNA"/>
</dbReference>
<keyword evidence="3" id="KW-1185">Reference proteome</keyword>